<comment type="catalytic activity">
    <reaction evidence="10">
        <text>ATP-dependent cleavage of peptide bonds with broad specificity.</text>
        <dbReference type="EC" id="3.4.25.2"/>
    </reaction>
</comment>
<dbReference type="EC" id="3.4.25.2" evidence="10"/>
<dbReference type="InterPro" id="IPR001353">
    <property type="entry name" value="Proteasome_sua/b"/>
</dbReference>
<comment type="activity regulation">
    <text evidence="10">Allosterically activated by HslU binding.</text>
</comment>
<keyword evidence="8 10" id="KW-0378">Hydrolase</keyword>
<comment type="subcellular location">
    <subcellularLocation>
        <location evidence="1 10">Cytoplasm</location>
    </subcellularLocation>
</comment>
<dbReference type="NCBIfam" id="TIGR03692">
    <property type="entry name" value="ATP_dep_HslV"/>
    <property type="match status" value="1"/>
</dbReference>
<evidence type="ECO:0000256" key="1">
    <source>
        <dbReference type="ARBA" id="ARBA00004496"/>
    </source>
</evidence>
<dbReference type="Gene3D" id="3.60.20.10">
    <property type="entry name" value="Glutamine Phosphoribosylpyrophosphate, subunit 1, domain 1"/>
    <property type="match status" value="1"/>
</dbReference>
<proteinExistence type="inferred from homology"/>
<evidence type="ECO:0000256" key="8">
    <source>
        <dbReference type="ARBA" id="ARBA00022801"/>
    </source>
</evidence>
<keyword evidence="6 10" id="KW-0888">Threonine protease</keyword>
<feature type="binding site" evidence="10">
    <location>
        <position position="179"/>
    </location>
    <ligand>
        <name>Na(+)</name>
        <dbReference type="ChEBI" id="CHEBI:29101"/>
    </ligand>
</feature>
<name>A0A518IH42_9PLAN</name>
<evidence type="ECO:0000256" key="4">
    <source>
        <dbReference type="ARBA" id="ARBA00022533"/>
    </source>
</evidence>
<feature type="binding site" evidence="10">
    <location>
        <position position="176"/>
    </location>
    <ligand>
        <name>Na(+)</name>
        <dbReference type="ChEBI" id="CHEBI:29101"/>
    </ligand>
</feature>
<keyword evidence="12" id="KW-1185">Reference proteome</keyword>
<sequence length="192" mass="20713">MKCEVDMSSKDKKKWRSTTILTVRHQGQVAIGGDGQVTHGNTVMKSDTRKIRKILDGQVICGFAGSTADAFSLLERFEVKARDYPGNMPRAATELARDWRTDRVLRKLEALIVVINTEHSLLITGQGDVVVPSDGIIGIGSGGNYATAAARALVGHSDLSAAEIVKTSLGIASDIDIYTNNNIIVEELQCKS</sequence>
<dbReference type="Proteomes" id="UP000318313">
    <property type="component" value="Chromosome"/>
</dbReference>
<keyword evidence="5 10" id="KW-0645">Protease</keyword>
<dbReference type="PIRSF" id="PIRSF039093">
    <property type="entry name" value="HslV"/>
    <property type="match status" value="1"/>
</dbReference>
<comment type="similarity">
    <text evidence="2 10">Belongs to the peptidase T1B family. HslV subfamily.</text>
</comment>
<dbReference type="GO" id="GO:0051603">
    <property type="term" value="P:proteolysis involved in protein catabolic process"/>
    <property type="evidence" value="ECO:0007669"/>
    <property type="project" value="InterPro"/>
</dbReference>
<evidence type="ECO:0000256" key="6">
    <source>
        <dbReference type="ARBA" id="ARBA00022698"/>
    </source>
</evidence>
<feature type="active site" evidence="10">
    <location>
        <position position="18"/>
    </location>
</feature>
<organism evidence="11 12">
    <name type="scientific">Gimesia fumaroli</name>
    <dbReference type="NCBI Taxonomy" id="2527976"/>
    <lineage>
        <taxon>Bacteria</taxon>
        <taxon>Pseudomonadati</taxon>
        <taxon>Planctomycetota</taxon>
        <taxon>Planctomycetia</taxon>
        <taxon>Planctomycetales</taxon>
        <taxon>Planctomycetaceae</taxon>
        <taxon>Gimesia</taxon>
    </lineage>
</organism>
<evidence type="ECO:0000313" key="12">
    <source>
        <dbReference type="Proteomes" id="UP000318313"/>
    </source>
</evidence>
<dbReference type="GO" id="GO:0005839">
    <property type="term" value="C:proteasome core complex"/>
    <property type="evidence" value="ECO:0007669"/>
    <property type="project" value="InterPro"/>
</dbReference>
<dbReference type="GO" id="GO:0004298">
    <property type="term" value="F:threonine-type endopeptidase activity"/>
    <property type="evidence" value="ECO:0007669"/>
    <property type="project" value="UniProtKB-KW"/>
</dbReference>
<keyword evidence="7 10" id="KW-0479">Metal-binding</keyword>
<evidence type="ECO:0000256" key="5">
    <source>
        <dbReference type="ARBA" id="ARBA00022670"/>
    </source>
</evidence>
<comment type="function">
    <text evidence="10">Protease subunit of a proteasome-like degradation complex believed to be a general protein degrading machinery.</text>
</comment>
<dbReference type="AlphaFoldDB" id="A0A518IH42"/>
<dbReference type="GO" id="GO:0046872">
    <property type="term" value="F:metal ion binding"/>
    <property type="evidence" value="ECO:0007669"/>
    <property type="project" value="UniProtKB-KW"/>
</dbReference>
<evidence type="ECO:0000256" key="2">
    <source>
        <dbReference type="ARBA" id="ARBA00006053"/>
    </source>
</evidence>
<reference evidence="11 12" key="1">
    <citation type="submission" date="2019-03" db="EMBL/GenBank/DDBJ databases">
        <title>Deep-cultivation of Planctomycetes and their phenomic and genomic characterization uncovers novel biology.</title>
        <authorList>
            <person name="Wiegand S."/>
            <person name="Jogler M."/>
            <person name="Boedeker C."/>
            <person name="Pinto D."/>
            <person name="Vollmers J."/>
            <person name="Rivas-Marin E."/>
            <person name="Kohn T."/>
            <person name="Peeters S.H."/>
            <person name="Heuer A."/>
            <person name="Rast P."/>
            <person name="Oberbeckmann S."/>
            <person name="Bunk B."/>
            <person name="Jeske O."/>
            <person name="Meyerdierks A."/>
            <person name="Storesund J.E."/>
            <person name="Kallscheuer N."/>
            <person name="Luecker S."/>
            <person name="Lage O.M."/>
            <person name="Pohl T."/>
            <person name="Merkel B.J."/>
            <person name="Hornburger P."/>
            <person name="Mueller R.-W."/>
            <person name="Bruemmer F."/>
            <person name="Labrenz M."/>
            <person name="Spormann A.M."/>
            <person name="Op den Camp H."/>
            <person name="Overmann J."/>
            <person name="Amann R."/>
            <person name="Jetten M.S.M."/>
            <person name="Mascher T."/>
            <person name="Medema M.H."/>
            <person name="Devos D.P."/>
            <person name="Kaster A.-K."/>
            <person name="Ovreas L."/>
            <person name="Rohde M."/>
            <person name="Galperin M.Y."/>
            <person name="Jogler C."/>
        </authorList>
    </citation>
    <scope>NUCLEOTIDE SEQUENCE [LARGE SCALE GENOMIC DNA]</scope>
    <source>
        <strain evidence="11 12">Enr17</strain>
    </source>
</reference>
<dbReference type="InterPro" id="IPR023333">
    <property type="entry name" value="Proteasome_suB-type"/>
</dbReference>
<dbReference type="InterPro" id="IPR022281">
    <property type="entry name" value="ATP-dep_Prtase_HsIV_su"/>
</dbReference>
<dbReference type="PANTHER" id="PTHR32194">
    <property type="entry name" value="METALLOPROTEASE TLDD"/>
    <property type="match status" value="1"/>
</dbReference>
<dbReference type="GO" id="GO:0009376">
    <property type="term" value="C:HslUV protease complex"/>
    <property type="evidence" value="ECO:0007669"/>
    <property type="project" value="UniProtKB-UniRule"/>
</dbReference>
<evidence type="ECO:0000256" key="7">
    <source>
        <dbReference type="ARBA" id="ARBA00022723"/>
    </source>
</evidence>
<feature type="binding site" evidence="10">
    <location>
        <position position="173"/>
    </location>
    <ligand>
        <name>Na(+)</name>
        <dbReference type="ChEBI" id="CHEBI:29101"/>
    </ligand>
</feature>
<evidence type="ECO:0000256" key="9">
    <source>
        <dbReference type="ARBA" id="ARBA00023053"/>
    </source>
</evidence>
<gene>
    <name evidence="11" type="primary">clpQ</name>
    <name evidence="10" type="synonym">hslV</name>
    <name evidence="11" type="ORF">Enr17x_44710</name>
</gene>
<evidence type="ECO:0000256" key="3">
    <source>
        <dbReference type="ARBA" id="ARBA00022490"/>
    </source>
</evidence>
<dbReference type="PROSITE" id="PS51476">
    <property type="entry name" value="PROTEASOME_BETA_2"/>
    <property type="match status" value="1"/>
</dbReference>
<dbReference type="KEGG" id="gfm:Enr17x_44710"/>
<evidence type="ECO:0000313" key="11">
    <source>
        <dbReference type="EMBL" id="QDV52409.1"/>
    </source>
</evidence>
<accession>A0A518IH42</accession>
<dbReference type="InterPro" id="IPR029055">
    <property type="entry name" value="Ntn_hydrolases_N"/>
</dbReference>
<dbReference type="SUPFAM" id="SSF56235">
    <property type="entry name" value="N-terminal nucleophile aminohydrolases (Ntn hydrolases)"/>
    <property type="match status" value="1"/>
</dbReference>
<keyword evidence="9 10" id="KW-0915">Sodium</keyword>
<protein>
    <recommendedName>
        <fullName evidence="10">ATP-dependent protease subunit HslV</fullName>
        <ecNumber evidence="10">3.4.25.2</ecNumber>
    </recommendedName>
</protein>
<keyword evidence="4 10" id="KW-0021">Allosteric enzyme</keyword>
<keyword evidence="3 10" id="KW-0963">Cytoplasm</keyword>
<evidence type="ECO:0000256" key="10">
    <source>
        <dbReference type="HAMAP-Rule" id="MF_00248"/>
    </source>
</evidence>
<comment type="subunit">
    <text evidence="10">A double ring-shaped homohexamer of HslV is capped on each side by a ring-shaped HslU homohexamer. The assembly of the HslU/HslV complex is dependent on binding of ATP.</text>
</comment>
<dbReference type="PANTHER" id="PTHR32194:SF0">
    <property type="entry name" value="ATP-DEPENDENT PROTEASE SUBUNIT HSLV"/>
    <property type="match status" value="1"/>
</dbReference>
<dbReference type="CDD" id="cd01913">
    <property type="entry name" value="protease_HslV"/>
    <property type="match status" value="1"/>
</dbReference>
<dbReference type="EMBL" id="CP037452">
    <property type="protein sequence ID" value="QDV52409.1"/>
    <property type="molecule type" value="Genomic_DNA"/>
</dbReference>
<dbReference type="HAMAP" id="MF_00248">
    <property type="entry name" value="HslV"/>
    <property type="match status" value="1"/>
</dbReference>
<dbReference type="Pfam" id="PF00227">
    <property type="entry name" value="Proteasome"/>
    <property type="match status" value="1"/>
</dbReference>
<dbReference type="NCBIfam" id="NF003964">
    <property type="entry name" value="PRK05456.1"/>
    <property type="match status" value="1"/>
</dbReference>